<comment type="caution">
    <text evidence="1">The sequence shown here is derived from an EMBL/GenBank/DDBJ whole genome shotgun (WGS) entry which is preliminary data.</text>
</comment>
<organism evidence="1 2">
    <name type="scientific">Niabella ginsengisoli</name>
    <dbReference type="NCBI Taxonomy" id="522298"/>
    <lineage>
        <taxon>Bacteria</taxon>
        <taxon>Pseudomonadati</taxon>
        <taxon>Bacteroidota</taxon>
        <taxon>Chitinophagia</taxon>
        <taxon>Chitinophagales</taxon>
        <taxon>Chitinophagaceae</taxon>
        <taxon>Niabella</taxon>
    </lineage>
</organism>
<name>A0ABS9SRP3_9BACT</name>
<reference evidence="1 2" key="1">
    <citation type="submission" date="2022-02" db="EMBL/GenBank/DDBJ databases">
        <authorList>
            <person name="Min J."/>
        </authorList>
    </citation>
    <scope>NUCLEOTIDE SEQUENCE [LARGE SCALE GENOMIC DNA]</scope>
    <source>
        <strain evidence="1 2">GR10-1</strain>
    </source>
</reference>
<keyword evidence="2" id="KW-1185">Reference proteome</keyword>
<proteinExistence type="predicted"/>
<dbReference type="EMBL" id="JAKWBL010000004">
    <property type="protein sequence ID" value="MCH5600799.1"/>
    <property type="molecule type" value="Genomic_DNA"/>
</dbReference>
<evidence type="ECO:0000313" key="2">
    <source>
        <dbReference type="Proteomes" id="UP001202248"/>
    </source>
</evidence>
<accession>A0ABS9SRP3</accession>
<protein>
    <recommendedName>
        <fullName evidence="3">Bacterial surface antigen (D15) domain-containing protein</fullName>
    </recommendedName>
</protein>
<gene>
    <name evidence="1" type="ORF">MKP09_24235</name>
</gene>
<dbReference type="Proteomes" id="UP001202248">
    <property type="component" value="Unassembled WGS sequence"/>
</dbReference>
<evidence type="ECO:0000313" key="1">
    <source>
        <dbReference type="EMBL" id="MCH5600799.1"/>
    </source>
</evidence>
<dbReference type="RefSeq" id="WP_240833212.1">
    <property type="nucleotide sequence ID" value="NZ_JAKWBL010000004.1"/>
</dbReference>
<evidence type="ECO:0008006" key="3">
    <source>
        <dbReference type="Google" id="ProtNLM"/>
    </source>
</evidence>
<sequence>MSWASNRTYKSLNIGSNYYYRTDFNKGETRNDFKELKFSYLAHGISWSQQIQATVQDIYPRFGYSSIVQLRHALNLYKSWQSYAGANLYLPGVVRAQSLVLNGAVQYSGTDQRVFGNRIAYARGYAGRDSAGVYTARANYHFTLLYPDWGFANIFYLQRVRANLFYDHTQAFNKKASAKSTLQSTGAEIYFDTKWWNQHPLTFGFRAGTLISPLPQSNRKLFFEFVLPGSLIPR</sequence>